<evidence type="ECO:0000313" key="16">
    <source>
        <dbReference type="Proteomes" id="UP001497457"/>
    </source>
</evidence>
<evidence type="ECO:0000256" key="4">
    <source>
        <dbReference type="ARBA" id="ARBA00022614"/>
    </source>
</evidence>
<gene>
    <name evidence="15" type="ORF">URODEC1_LOCUS54495</name>
</gene>
<sequence length="1010" mass="110998">MAHCGLQQAELLLLLQILLAITACSLLPSYTGAYTSNHTAGVPPVPCLPDQAAALLRLKRSFTVTNYSAIAFRSWRAGTDCCRWMGVRCGYNGGLVTFLDLGGRGLKSGGLEPALFDLTSLRYLNLASNDFNGSQLPSTGFERLTELTHLNLSTSSFSGQVPNGIGHLTNLVSLDLSTNFEFTETIRYVPNIRVHSISSVISFVEQSLEKLIAKLHNLRELNLGFVDLSNNKSHWCNIIARSCPKLRVLSLPFCQVSGPICGSLLSLRSLSVIDLQYNMLSGPIPDFFSNLSDLSVLILSYNKFQGWIPPAIFQHKKLVTIDLYLNHGISGYLPNFTNSTTSLEILNVGRTNFSGTIPTSIGNLTSLKRLGLGATSFSGELPSSIGTLKSLSELEISGLGIVGFIPSWVANLTSLTILEFSDCGLSGPVPSFVSNLTKLQKLALCDCSFSGEIPSYISNLVQLQTVLLYSNNFIGKMEFTFFRKLTHLSILDLSNNDLVVVDGANDNPLASSPKLNFLRLSHCNISTYPNFLRNQDQITWLDLSYNQIHGAIPKWAWDTFPNFPSVINLTNNKLTSVGYAPFLPVHSWKLDLSYNMLEGFIPIPLGPALLLDYSNNKFSSLPSNFSTHLHEVGVFKASSNKLSGKIPLSFCDVINIQMLDLSYNNFSGSIPSCLMENVNGIESLKLKENKLTGQFPDNIKERCSFEALDFSGNWIGGQLPRSLVNCKNLEVLDIGNNQISDYFPCWMNTLVRLQVLILKSNKFFGQVVPSTSDEKDHCKFPTLRVLDLASNNFSGTLTKAWFTKLKSMIVKSENVPPVTEYLGIYKITTLITYKGFDVTISNTLWSLVYIDISSNAFCGSIPESIGVLAMLNMVNMSRNSLTGPIPSQLGRLSQIEALDLSFNELSGTIPQELASLDFLSTLNLSYNKLEGRIPESPHFMTFSHRSFLGNNGLCGPPLSKECIDTASPTVVSHHSVKKSVDIMSFLFTGSGFGAGFAIAVVMSWRMPTRK</sequence>
<dbReference type="SUPFAM" id="SSF52058">
    <property type="entry name" value="L domain-like"/>
    <property type="match status" value="2"/>
</dbReference>
<dbReference type="PANTHER" id="PTHR48061">
    <property type="entry name" value="LEUCINE-RICH REPEAT RECEPTOR PROTEIN KINASE EMS1-LIKE-RELATED"/>
    <property type="match status" value="1"/>
</dbReference>
<evidence type="ECO:0000256" key="3">
    <source>
        <dbReference type="ARBA" id="ARBA00022475"/>
    </source>
</evidence>
<evidence type="ECO:0000256" key="9">
    <source>
        <dbReference type="ARBA" id="ARBA00023136"/>
    </source>
</evidence>
<comment type="subcellular location">
    <subcellularLocation>
        <location evidence="1">Cell membrane</location>
        <topology evidence="1">Single-pass type I membrane protein</topology>
    </subcellularLocation>
</comment>
<dbReference type="Pfam" id="PF13516">
    <property type="entry name" value="LRR_6"/>
    <property type="match status" value="1"/>
</dbReference>
<evidence type="ECO:0000256" key="11">
    <source>
        <dbReference type="SAM" id="Phobius"/>
    </source>
</evidence>
<protein>
    <recommendedName>
        <fullName evidence="17">Leucine-rich repeat-containing N-terminal plant-type domain-containing protein</fullName>
    </recommendedName>
</protein>
<keyword evidence="6 12" id="KW-0732">Signal</keyword>
<evidence type="ECO:0000256" key="10">
    <source>
        <dbReference type="ARBA" id="ARBA00023180"/>
    </source>
</evidence>
<dbReference type="InterPro" id="IPR013210">
    <property type="entry name" value="LRR_N_plant-typ"/>
</dbReference>
<dbReference type="GO" id="GO:0005886">
    <property type="term" value="C:plasma membrane"/>
    <property type="evidence" value="ECO:0007669"/>
    <property type="project" value="UniProtKB-SubCell"/>
</dbReference>
<keyword evidence="3" id="KW-1003">Cell membrane</keyword>
<dbReference type="FunFam" id="3.80.10.10:FF:000213">
    <property type="entry name" value="Tyrosine-sulfated glycopeptide receptor 1"/>
    <property type="match status" value="2"/>
</dbReference>
<dbReference type="PANTHER" id="PTHR48061:SF48">
    <property type="entry name" value="OS01G0162500 PROTEIN"/>
    <property type="match status" value="1"/>
</dbReference>
<evidence type="ECO:0000259" key="14">
    <source>
        <dbReference type="Pfam" id="PF23598"/>
    </source>
</evidence>
<dbReference type="InterPro" id="IPR001611">
    <property type="entry name" value="Leu-rich_rpt"/>
</dbReference>
<feature type="domain" description="Disease resistance R13L4/SHOC-2-like LRR" evidence="14">
    <location>
        <begin position="360"/>
        <end position="534"/>
    </location>
</feature>
<evidence type="ECO:0000256" key="12">
    <source>
        <dbReference type="SAM" id="SignalP"/>
    </source>
</evidence>
<dbReference type="AlphaFoldDB" id="A0ABC9AF57"/>
<dbReference type="Pfam" id="PF00560">
    <property type="entry name" value="LRR_1"/>
    <property type="match status" value="5"/>
</dbReference>
<feature type="chain" id="PRO_5044867190" description="Leucine-rich repeat-containing N-terminal plant-type domain-containing protein" evidence="12">
    <location>
        <begin position="34"/>
        <end position="1010"/>
    </location>
</feature>
<evidence type="ECO:0000256" key="8">
    <source>
        <dbReference type="ARBA" id="ARBA00022989"/>
    </source>
</evidence>
<reference evidence="16" key="1">
    <citation type="submission" date="2024-06" db="EMBL/GenBank/DDBJ databases">
        <authorList>
            <person name="Ryan C."/>
        </authorList>
    </citation>
    <scope>NUCLEOTIDE SEQUENCE [LARGE SCALE GENOMIC DNA]</scope>
</reference>
<evidence type="ECO:0000259" key="13">
    <source>
        <dbReference type="Pfam" id="PF08263"/>
    </source>
</evidence>
<dbReference type="Gene3D" id="3.80.10.10">
    <property type="entry name" value="Ribonuclease Inhibitor"/>
    <property type="match status" value="5"/>
</dbReference>
<keyword evidence="7" id="KW-0677">Repeat</keyword>
<dbReference type="EMBL" id="OZ075130">
    <property type="protein sequence ID" value="CAL4978027.1"/>
    <property type="molecule type" value="Genomic_DNA"/>
</dbReference>
<accession>A0ABC9AF57</accession>
<dbReference type="Pfam" id="PF23598">
    <property type="entry name" value="LRR_14"/>
    <property type="match status" value="1"/>
</dbReference>
<dbReference type="InterPro" id="IPR046956">
    <property type="entry name" value="RLP23-like"/>
</dbReference>
<keyword evidence="8 11" id="KW-1133">Transmembrane helix</keyword>
<organism evidence="15 16">
    <name type="scientific">Urochloa decumbens</name>
    <dbReference type="NCBI Taxonomy" id="240449"/>
    <lineage>
        <taxon>Eukaryota</taxon>
        <taxon>Viridiplantae</taxon>
        <taxon>Streptophyta</taxon>
        <taxon>Embryophyta</taxon>
        <taxon>Tracheophyta</taxon>
        <taxon>Spermatophyta</taxon>
        <taxon>Magnoliopsida</taxon>
        <taxon>Liliopsida</taxon>
        <taxon>Poales</taxon>
        <taxon>Poaceae</taxon>
        <taxon>PACMAD clade</taxon>
        <taxon>Panicoideae</taxon>
        <taxon>Panicodae</taxon>
        <taxon>Paniceae</taxon>
        <taxon>Melinidinae</taxon>
        <taxon>Urochloa</taxon>
    </lineage>
</organism>
<evidence type="ECO:0000256" key="5">
    <source>
        <dbReference type="ARBA" id="ARBA00022692"/>
    </source>
</evidence>
<dbReference type="Pfam" id="PF08263">
    <property type="entry name" value="LRRNT_2"/>
    <property type="match status" value="1"/>
</dbReference>
<feature type="domain" description="Leucine-rich repeat-containing N-terminal plant-type" evidence="13">
    <location>
        <begin position="49"/>
        <end position="89"/>
    </location>
</feature>
<evidence type="ECO:0000313" key="15">
    <source>
        <dbReference type="EMBL" id="CAL4978027.1"/>
    </source>
</evidence>
<dbReference type="SMART" id="SM00369">
    <property type="entry name" value="LRR_TYP"/>
    <property type="match status" value="8"/>
</dbReference>
<evidence type="ECO:0008006" key="17">
    <source>
        <dbReference type="Google" id="ProtNLM"/>
    </source>
</evidence>
<comment type="similarity">
    <text evidence="2">Belongs to the RLP family.</text>
</comment>
<dbReference type="InterPro" id="IPR055414">
    <property type="entry name" value="LRR_R13L4/SHOC2-like"/>
</dbReference>
<proteinExistence type="inferred from homology"/>
<keyword evidence="9 11" id="KW-0472">Membrane</keyword>
<reference evidence="15 16" key="2">
    <citation type="submission" date="2024-10" db="EMBL/GenBank/DDBJ databases">
        <authorList>
            <person name="Ryan C."/>
        </authorList>
    </citation>
    <scope>NUCLEOTIDE SEQUENCE [LARGE SCALE GENOMIC DNA]</scope>
</reference>
<keyword evidence="5 11" id="KW-0812">Transmembrane</keyword>
<evidence type="ECO:0000256" key="1">
    <source>
        <dbReference type="ARBA" id="ARBA00004251"/>
    </source>
</evidence>
<evidence type="ECO:0000256" key="6">
    <source>
        <dbReference type="ARBA" id="ARBA00022729"/>
    </source>
</evidence>
<keyword evidence="10" id="KW-0325">Glycoprotein</keyword>
<evidence type="ECO:0000256" key="2">
    <source>
        <dbReference type="ARBA" id="ARBA00009592"/>
    </source>
</evidence>
<dbReference type="InterPro" id="IPR032675">
    <property type="entry name" value="LRR_dom_sf"/>
</dbReference>
<feature type="transmembrane region" description="Helical" evidence="11">
    <location>
        <begin position="982"/>
        <end position="1004"/>
    </location>
</feature>
<dbReference type="InterPro" id="IPR003591">
    <property type="entry name" value="Leu-rich_rpt_typical-subtyp"/>
</dbReference>
<dbReference type="Proteomes" id="UP001497457">
    <property type="component" value="Chromosome 20rd"/>
</dbReference>
<keyword evidence="4" id="KW-0433">Leucine-rich repeat</keyword>
<evidence type="ECO:0000256" key="7">
    <source>
        <dbReference type="ARBA" id="ARBA00022737"/>
    </source>
</evidence>
<keyword evidence="16" id="KW-1185">Reference proteome</keyword>
<name>A0ABC9AF57_9POAL</name>
<feature type="signal peptide" evidence="12">
    <location>
        <begin position="1"/>
        <end position="33"/>
    </location>
</feature>